<sequence>MKVAESGNVNGAVVETKAADLSKEEEGPKELTARTKTSCCKGLKAFLAALAFTYFSKVFSGAMMKSSFTQMERRFGISSSTAGFMDGSFELGNLLVIAFVSYFGAKFHRPRVIALGCFIMSLGSFLTAMPHFFMGYYKYETLSRGSENSTSNLSPCLLNQTVPESPGMSVSGCAKEVVSYAWIYVLMGNLLRGIGETPITPLGISYLDDFSREEDAPFYIGCLHTIGMIGPMAGFLLGSLLARLYVDIGFVDLDTVTITPTDSRWVGAWWLGFLIAGVFNLISGIPFCFLPKSLEKEGAGDPEKKKLESHADESHIQKPESQRGARFSKLKEFFTSLKRTLGNRMFFMLLCSSLLQFNSFIGYLTYSPKYIEQQYGQPASKSNFVTAVTAIPAVCLGVFLGGFIMKKYKIGIVAATKMAYVLSFLAFVISLFYLVVGCENRTVAGLTVSYDGQAVAQGATPLSSACNLNCNCATNQWDPVCGEDGMTYVSPCFAGCKAVTGSRKDTVFQNCSCIEKGDSGLRNSSAVLGECPRTDSCSRNFIYYAVIKTVASFFYALGGTPFYMIMIRCVDPELKSLAVGLYMLVLRALAGIPAPVYFGAVIDRACLKWASSSCGKRGACMLYDATVYRHYFFGLTFVLRAPSYLLGIVFFLFVKKHFGGKQADSPETKRKEDALNGETKLNGAEHTAGLSDAEMDTCI</sequence>
<dbReference type="GO" id="GO:0051649">
    <property type="term" value="P:establishment of localization in cell"/>
    <property type="evidence" value="ECO:0007669"/>
    <property type="project" value="Ensembl"/>
</dbReference>
<feature type="transmembrane region" description="Helical" evidence="8">
    <location>
        <begin position="45"/>
        <end position="64"/>
    </location>
</feature>
<evidence type="ECO:0000259" key="10">
    <source>
        <dbReference type="PROSITE" id="PS50850"/>
    </source>
</evidence>
<dbReference type="GeneID" id="114605418"/>
<dbReference type="PANTHER" id="PTHR11388">
    <property type="entry name" value="ORGANIC ANION TRANSPORTER"/>
    <property type="match status" value="1"/>
</dbReference>
<dbReference type="GO" id="GO:0009612">
    <property type="term" value="P:response to mechanical stimulus"/>
    <property type="evidence" value="ECO:0007669"/>
    <property type="project" value="Ensembl"/>
</dbReference>
<dbReference type="AlphaFoldDB" id="A0A670KNJ1"/>
<evidence type="ECO:0000256" key="9">
    <source>
        <dbReference type="SAM" id="MobiDB-lite"/>
    </source>
</evidence>
<dbReference type="RefSeq" id="XP_028602534.1">
    <property type="nucleotide sequence ID" value="XM_028746701.1"/>
</dbReference>
<dbReference type="RefSeq" id="XP_028602535.1">
    <property type="nucleotide sequence ID" value="XM_028746702.1"/>
</dbReference>
<dbReference type="SUPFAM" id="SSF103473">
    <property type="entry name" value="MFS general substrate transporter"/>
    <property type="match status" value="1"/>
</dbReference>
<dbReference type="GO" id="GO:0010467">
    <property type="term" value="P:gene expression"/>
    <property type="evidence" value="ECO:0007669"/>
    <property type="project" value="Ensembl"/>
</dbReference>
<dbReference type="Gene3D" id="3.30.60.30">
    <property type="match status" value="1"/>
</dbReference>
<dbReference type="GeneTree" id="ENSGT01150000286901"/>
<comment type="caution">
    <text evidence="8">Lacks conserved residue(s) required for the propagation of feature annotation.</text>
</comment>
<dbReference type="SUPFAM" id="SSF100895">
    <property type="entry name" value="Kazal-type serine protease inhibitors"/>
    <property type="match status" value="1"/>
</dbReference>
<dbReference type="PANTHER" id="PTHR11388:SF89">
    <property type="entry name" value="SOLUTE CARRIER ORGANIC ANION TRANSPORTER FAMILY MEMBER 1B3"/>
    <property type="match status" value="1"/>
</dbReference>
<dbReference type="GO" id="GO:1901652">
    <property type="term" value="P:response to peptide"/>
    <property type="evidence" value="ECO:0007669"/>
    <property type="project" value="Ensembl"/>
</dbReference>
<evidence type="ECO:0000256" key="6">
    <source>
        <dbReference type="ARBA" id="ARBA00023136"/>
    </source>
</evidence>
<dbReference type="GO" id="GO:0015347">
    <property type="term" value="F:sodium-independent organic anion transmembrane transporter activity"/>
    <property type="evidence" value="ECO:0007669"/>
    <property type="project" value="TreeGrafter"/>
</dbReference>
<dbReference type="PROSITE" id="PS51465">
    <property type="entry name" value="KAZAL_2"/>
    <property type="match status" value="1"/>
</dbReference>
<organism evidence="12 13">
    <name type="scientific">Podarcis muralis</name>
    <name type="common">Wall lizard</name>
    <name type="synonym">Lacerta muralis</name>
    <dbReference type="NCBI Taxonomy" id="64176"/>
    <lineage>
        <taxon>Eukaryota</taxon>
        <taxon>Metazoa</taxon>
        <taxon>Chordata</taxon>
        <taxon>Craniata</taxon>
        <taxon>Vertebrata</taxon>
        <taxon>Euteleostomi</taxon>
        <taxon>Lepidosauria</taxon>
        <taxon>Squamata</taxon>
        <taxon>Bifurcata</taxon>
        <taxon>Unidentata</taxon>
        <taxon>Episquamata</taxon>
        <taxon>Laterata</taxon>
        <taxon>Lacertibaenia</taxon>
        <taxon>Lacertidae</taxon>
        <taxon>Podarcis</taxon>
    </lineage>
</organism>
<dbReference type="Gene3D" id="1.20.1250.20">
    <property type="entry name" value="MFS general substrate transporter like domains"/>
    <property type="match status" value="1"/>
</dbReference>
<comment type="subcellular location">
    <subcellularLocation>
        <location evidence="1 8">Cell membrane</location>
        <topology evidence="1 8">Multi-pass membrane protein</topology>
    </subcellularLocation>
</comment>
<dbReference type="InterPro" id="IPR020846">
    <property type="entry name" value="MFS_dom"/>
</dbReference>
<feature type="region of interest" description="Disordered" evidence="9">
    <location>
        <begin position="300"/>
        <end position="323"/>
    </location>
</feature>
<dbReference type="GO" id="GO:0016323">
    <property type="term" value="C:basolateral plasma membrane"/>
    <property type="evidence" value="ECO:0007669"/>
    <property type="project" value="TreeGrafter"/>
</dbReference>
<dbReference type="GO" id="GO:0009636">
    <property type="term" value="P:response to toxic substance"/>
    <property type="evidence" value="ECO:0007669"/>
    <property type="project" value="Ensembl"/>
</dbReference>
<evidence type="ECO:0000256" key="2">
    <source>
        <dbReference type="ARBA" id="ARBA00009657"/>
    </source>
</evidence>
<dbReference type="GO" id="GO:0019228">
    <property type="term" value="P:neuronal action potential"/>
    <property type="evidence" value="ECO:0007669"/>
    <property type="project" value="Ensembl"/>
</dbReference>
<dbReference type="InterPro" id="IPR002350">
    <property type="entry name" value="Kazal_dom"/>
</dbReference>
<evidence type="ECO:0000256" key="5">
    <source>
        <dbReference type="ARBA" id="ARBA00022989"/>
    </source>
</evidence>
<dbReference type="Pfam" id="PF07648">
    <property type="entry name" value="Kazal_2"/>
    <property type="match status" value="1"/>
</dbReference>
<reference evidence="12" key="2">
    <citation type="submission" date="2025-08" db="UniProtKB">
        <authorList>
            <consortium name="Ensembl"/>
        </authorList>
    </citation>
    <scope>IDENTIFICATION</scope>
</reference>
<dbReference type="GO" id="GO:1904640">
    <property type="term" value="P:response to methionine"/>
    <property type="evidence" value="ECO:0007669"/>
    <property type="project" value="Ensembl"/>
</dbReference>
<evidence type="ECO:0000259" key="11">
    <source>
        <dbReference type="PROSITE" id="PS51465"/>
    </source>
</evidence>
<dbReference type="InterPro" id="IPR036058">
    <property type="entry name" value="Kazal_dom_sf"/>
</dbReference>
<keyword evidence="3" id="KW-1003">Cell membrane</keyword>
<reference evidence="12 13" key="1">
    <citation type="journal article" date="2019" name="Proc. Natl. Acad. Sci. U.S.A.">
        <title>Regulatory changes in pterin and carotenoid genes underlie balanced color polymorphisms in the wall lizard.</title>
        <authorList>
            <person name="Andrade P."/>
            <person name="Pinho C."/>
            <person name="Perez I de Lanuza G."/>
            <person name="Afonso S."/>
            <person name="Brejcha J."/>
            <person name="Rubin C.J."/>
            <person name="Wallerman O."/>
            <person name="Pereira P."/>
            <person name="Sabatino S.J."/>
            <person name="Bellati A."/>
            <person name="Pellitteri-Rosa D."/>
            <person name="Bosakova Z."/>
            <person name="Bunikis I."/>
            <person name="Carretero M.A."/>
            <person name="Feiner N."/>
            <person name="Marsik P."/>
            <person name="Pauperio F."/>
            <person name="Salvi D."/>
            <person name="Soler L."/>
            <person name="While G.M."/>
            <person name="Uller T."/>
            <person name="Font E."/>
            <person name="Andersson L."/>
            <person name="Carneiro M."/>
        </authorList>
    </citation>
    <scope>NUCLEOTIDE SEQUENCE</scope>
</reference>
<feature type="transmembrane region" description="Helical" evidence="8">
    <location>
        <begin position="417"/>
        <end position="436"/>
    </location>
</feature>
<evidence type="ECO:0000256" key="1">
    <source>
        <dbReference type="ARBA" id="ARBA00004651"/>
    </source>
</evidence>
<dbReference type="GO" id="GO:0009408">
    <property type="term" value="P:response to heat"/>
    <property type="evidence" value="ECO:0007669"/>
    <property type="project" value="Ensembl"/>
</dbReference>
<keyword evidence="8" id="KW-0813">Transport</keyword>
<dbReference type="InterPro" id="IPR036259">
    <property type="entry name" value="MFS_trans_sf"/>
</dbReference>
<evidence type="ECO:0000256" key="4">
    <source>
        <dbReference type="ARBA" id="ARBA00022692"/>
    </source>
</evidence>
<dbReference type="GO" id="GO:0006811">
    <property type="term" value="P:monoatomic ion transport"/>
    <property type="evidence" value="ECO:0007669"/>
    <property type="project" value="UniProtKB-KW"/>
</dbReference>
<dbReference type="NCBIfam" id="TIGR00805">
    <property type="entry name" value="oat"/>
    <property type="match status" value="1"/>
</dbReference>
<dbReference type="GO" id="GO:0006789">
    <property type="term" value="P:bilirubin conjugation"/>
    <property type="evidence" value="ECO:0007669"/>
    <property type="project" value="Ensembl"/>
</dbReference>
<keyword evidence="8" id="KW-0406">Ion transport</keyword>
<dbReference type="GO" id="GO:0015833">
    <property type="term" value="P:peptide transport"/>
    <property type="evidence" value="ECO:0007669"/>
    <property type="project" value="Ensembl"/>
</dbReference>
<dbReference type="GO" id="GO:0098657">
    <property type="term" value="P:import into cell"/>
    <property type="evidence" value="ECO:0007669"/>
    <property type="project" value="Ensembl"/>
</dbReference>
<feature type="transmembrane region" description="Helical" evidence="8">
    <location>
        <begin position="84"/>
        <end position="105"/>
    </location>
</feature>
<evidence type="ECO:0000313" key="12">
    <source>
        <dbReference type="Ensembl" id="ENSPMRP00000036582.1"/>
    </source>
</evidence>
<reference evidence="12" key="3">
    <citation type="submission" date="2025-09" db="UniProtKB">
        <authorList>
            <consortium name="Ensembl"/>
        </authorList>
    </citation>
    <scope>IDENTIFICATION</scope>
</reference>
<dbReference type="GO" id="GO:0042440">
    <property type="term" value="P:pigment metabolic process"/>
    <property type="evidence" value="ECO:0007669"/>
    <property type="project" value="Ensembl"/>
</dbReference>
<evidence type="ECO:0000256" key="8">
    <source>
        <dbReference type="RuleBase" id="RU362056"/>
    </source>
</evidence>
<feature type="transmembrane region" description="Helical" evidence="8">
    <location>
        <begin position="216"/>
        <end position="246"/>
    </location>
</feature>
<evidence type="ECO:0000256" key="3">
    <source>
        <dbReference type="ARBA" id="ARBA00022475"/>
    </source>
</evidence>
<dbReference type="GO" id="GO:0048265">
    <property type="term" value="P:response to pain"/>
    <property type="evidence" value="ECO:0007669"/>
    <property type="project" value="Ensembl"/>
</dbReference>
<keyword evidence="4 8" id="KW-0812">Transmembrane</keyword>
<dbReference type="GO" id="GO:1905431">
    <property type="term" value="P:microcystin transport"/>
    <property type="evidence" value="ECO:0007669"/>
    <property type="project" value="Ensembl"/>
</dbReference>
<keyword evidence="6 8" id="KW-0472">Membrane</keyword>
<keyword evidence="13" id="KW-1185">Reference proteome</keyword>
<dbReference type="GO" id="GO:0043252">
    <property type="term" value="P:sodium-independent organic anion transport"/>
    <property type="evidence" value="ECO:0007669"/>
    <property type="project" value="TreeGrafter"/>
</dbReference>
<feature type="domain" description="Major facilitator superfamily (MFS) profile" evidence="10">
    <location>
        <begin position="46"/>
        <end position="659"/>
    </location>
</feature>
<name>A0A670KNJ1_PODMU</name>
<accession>A0A670KNJ1</accession>
<comment type="similarity">
    <text evidence="2 8">Belongs to the organo anion transporter (TC 2.A.60) family.</text>
</comment>
<feature type="transmembrane region" description="Helical" evidence="8">
    <location>
        <begin position="345"/>
        <end position="364"/>
    </location>
</feature>
<feature type="transmembrane region" description="Helical" evidence="8">
    <location>
        <begin position="266"/>
        <end position="290"/>
    </location>
</feature>
<feature type="transmembrane region" description="Helical" evidence="8">
    <location>
        <begin position="112"/>
        <end position="133"/>
    </location>
</feature>
<gene>
    <name evidence="12" type="primary">LOC114605418</name>
</gene>
<dbReference type="OMA" id="ECPRDSQ"/>
<keyword evidence="5 8" id="KW-1133">Transmembrane helix</keyword>
<dbReference type="Proteomes" id="UP000472272">
    <property type="component" value="Chromosome 10"/>
</dbReference>
<proteinExistence type="inferred from homology"/>
<keyword evidence="7" id="KW-1015">Disulfide bond</keyword>
<dbReference type="GO" id="GO:0006805">
    <property type="term" value="P:xenobiotic metabolic process"/>
    <property type="evidence" value="ECO:0007669"/>
    <property type="project" value="Ensembl"/>
</dbReference>
<feature type="transmembrane region" description="Helical" evidence="8">
    <location>
        <begin position="577"/>
        <end position="598"/>
    </location>
</feature>
<evidence type="ECO:0000313" key="13">
    <source>
        <dbReference type="Proteomes" id="UP000472272"/>
    </source>
</evidence>
<dbReference type="GO" id="GO:0015125">
    <property type="term" value="F:bile acid transmembrane transporter activity"/>
    <property type="evidence" value="ECO:0007669"/>
    <property type="project" value="TreeGrafter"/>
</dbReference>
<evidence type="ECO:0000256" key="7">
    <source>
        <dbReference type="ARBA" id="ARBA00023157"/>
    </source>
</evidence>
<dbReference type="GO" id="GO:0043627">
    <property type="term" value="P:response to estrogen"/>
    <property type="evidence" value="ECO:0007669"/>
    <property type="project" value="Ensembl"/>
</dbReference>
<dbReference type="Ensembl" id="ENSPMRT00000038751.1">
    <property type="protein sequence ID" value="ENSPMRP00000036582.1"/>
    <property type="gene ID" value="ENSPMRG00000023587.1"/>
</dbReference>
<dbReference type="GO" id="GO:0006855">
    <property type="term" value="P:xenobiotic transmembrane transport"/>
    <property type="evidence" value="ECO:0007669"/>
    <property type="project" value="Ensembl"/>
</dbReference>
<protein>
    <recommendedName>
        <fullName evidence="8">Solute carrier organic anion transporter family member</fullName>
    </recommendedName>
</protein>
<feature type="transmembrane region" description="Helical" evidence="8">
    <location>
        <begin position="631"/>
        <end position="654"/>
    </location>
</feature>
<dbReference type="PROSITE" id="PS50850">
    <property type="entry name" value="MFS"/>
    <property type="match status" value="1"/>
</dbReference>
<feature type="transmembrane region" description="Helical" evidence="8">
    <location>
        <begin position="384"/>
        <end position="405"/>
    </location>
</feature>
<dbReference type="KEGG" id="pmua:114605418"/>
<feature type="domain" description="Kazal-like" evidence="11">
    <location>
        <begin position="460"/>
        <end position="515"/>
    </location>
</feature>
<dbReference type="OrthoDB" id="5062115at2759"/>
<dbReference type="InterPro" id="IPR004156">
    <property type="entry name" value="OATP"/>
</dbReference>
<dbReference type="Pfam" id="PF03137">
    <property type="entry name" value="OATP"/>
    <property type="match status" value="1"/>
</dbReference>
<feature type="transmembrane region" description="Helical" evidence="8">
    <location>
        <begin position="541"/>
        <end position="565"/>
    </location>
</feature>